<reference evidence="2" key="2">
    <citation type="journal article" date="2016" name="Fungal Biol.">
        <title>Ochratoxin A production by Penicillium thymicola.</title>
        <authorList>
            <person name="Nguyen H.D.T."/>
            <person name="McMullin D.R."/>
            <person name="Ponomareva E."/>
            <person name="Riley R."/>
            <person name="Pomraning K.R."/>
            <person name="Baker S.E."/>
            <person name="Seifert K.A."/>
        </authorList>
    </citation>
    <scope>NUCLEOTIDE SEQUENCE</scope>
    <source>
        <strain evidence="2">DAOM 180753</strain>
    </source>
</reference>
<feature type="domain" description="Enoyl reductase (ER)" evidence="1">
    <location>
        <begin position="10"/>
        <end position="348"/>
    </location>
</feature>
<dbReference type="GO" id="GO:0016491">
    <property type="term" value="F:oxidoreductase activity"/>
    <property type="evidence" value="ECO:0007669"/>
    <property type="project" value="InterPro"/>
</dbReference>
<dbReference type="InterPro" id="IPR020843">
    <property type="entry name" value="ER"/>
</dbReference>
<dbReference type="InterPro" id="IPR011032">
    <property type="entry name" value="GroES-like_sf"/>
</dbReference>
<proteinExistence type="predicted"/>
<evidence type="ECO:0000313" key="2">
    <source>
        <dbReference type="EMBL" id="KAJ9493119.1"/>
    </source>
</evidence>
<dbReference type="CDD" id="cd05289">
    <property type="entry name" value="MDR_like_2"/>
    <property type="match status" value="1"/>
</dbReference>
<protein>
    <recommendedName>
        <fullName evidence="1">Enoyl reductase (ER) domain-containing protein</fullName>
    </recommendedName>
</protein>
<gene>
    <name evidence="2" type="ORF">VN97_g94</name>
</gene>
<dbReference type="PANTHER" id="PTHR11695:SF294">
    <property type="entry name" value="RETICULON-4-INTERACTING PROTEIN 1, MITOCHONDRIAL"/>
    <property type="match status" value="1"/>
</dbReference>
<dbReference type="Pfam" id="PF08240">
    <property type="entry name" value="ADH_N"/>
    <property type="match status" value="1"/>
</dbReference>
<reference evidence="2" key="1">
    <citation type="submission" date="2015-06" db="EMBL/GenBank/DDBJ databases">
        <authorList>
            <person name="Nguyen H."/>
        </authorList>
    </citation>
    <scope>NUCLEOTIDE SEQUENCE</scope>
    <source>
        <strain evidence="2">DAOM 180753</strain>
    </source>
</reference>
<evidence type="ECO:0000259" key="1">
    <source>
        <dbReference type="SMART" id="SM00829"/>
    </source>
</evidence>
<dbReference type="GO" id="GO:0005739">
    <property type="term" value="C:mitochondrion"/>
    <property type="evidence" value="ECO:0007669"/>
    <property type="project" value="TreeGrafter"/>
</dbReference>
<dbReference type="InterPro" id="IPR013154">
    <property type="entry name" value="ADH-like_N"/>
</dbReference>
<sequence>MLSLNISSYSKPSGYRVSELAKPELSDPKDVIIKVHAASINPIDVKKADGMLKLALKDSFPYKIGYDCAGIVTEVGSDVTRFQVGDEVYTRLPEISRGSCSEFVKCAEKYIALKPPSLSFEDAASIPLAAMTALQALRKYKGELAGKTVFVPAGLSGTGLFACQLAKNVFHAGKVITTVSSSKVEKVNELLGEGTVDESKNSNSARVIKSGSVDFLFDTVGAAMEYLCLMKPKSGRIVSVATMPSGNQLQESSMNDLPNKQNIPIALRMALNAFDSVRKLRAWRYGVEYSYMFLESSGQDLDELRNYVEEHRLRTVVGNSVELSDIEAVRSACQIVYSGKGGLGKVVVKVASS</sequence>
<dbReference type="SMART" id="SM00829">
    <property type="entry name" value="PKS_ER"/>
    <property type="match status" value="1"/>
</dbReference>
<dbReference type="PANTHER" id="PTHR11695">
    <property type="entry name" value="ALCOHOL DEHYDROGENASE RELATED"/>
    <property type="match status" value="1"/>
</dbReference>
<dbReference type="Gene3D" id="3.40.50.720">
    <property type="entry name" value="NAD(P)-binding Rossmann-like Domain"/>
    <property type="match status" value="1"/>
</dbReference>
<dbReference type="Pfam" id="PF13602">
    <property type="entry name" value="ADH_zinc_N_2"/>
    <property type="match status" value="1"/>
</dbReference>
<organism evidence="2 3">
    <name type="scientific">Penicillium thymicola</name>
    <dbReference type="NCBI Taxonomy" id="293382"/>
    <lineage>
        <taxon>Eukaryota</taxon>
        <taxon>Fungi</taxon>
        <taxon>Dikarya</taxon>
        <taxon>Ascomycota</taxon>
        <taxon>Pezizomycotina</taxon>
        <taxon>Eurotiomycetes</taxon>
        <taxon>Eurotiomycetidae</taxon>
        <taxon>Eurotiales</taxon>
        <taxon>Aspergillaceae</taxon>
        <taxon>Penicillium</taxon>
    </lineage>
</organism>
<dbReference type="SUPFAM" id="SSF51735">
    <property type="entry name" value="NAD(P)-binding Rossmann-fold domains"/>
    <property type="match status" value="1"/>
</dbReference>
<name>A0AAI9TTG2_PENTH</name>
<comment type="caution">
    <text evidence="2">The sequence shown here is derived from an EMBL/GenBank/DDBJ whole genome shotgun (WGS) entry which is preliminary data.</text>
</comment>
<dbReference type="AlphaFoldDB" id="A0AAI9TTG2"/>
<accession>A0AAI9TTG2</accession>
<dbReference type="Proteomes" id="UP001227192">
    <property type="component" value="Unassembled WGS sequence"/>
</dbReference>
<dbReference type="SUPFAM" id="SSF50129">
    <property type="entry name" value="GroES-like"/>
    <property type="match status" value="1"/>
</dbReference>
<dbReference type="Gene3D" id="3.90.180.10">
    <property type="entry name" value="Medium-chain alcohol dehydrogenases, catalytic domain"/>
    <property type="match status" value="1"/>
</dbReference>
<dbReference type="EMBL" id="LACB01000002">
    <property type="protein sequence ID" value="KAJ9493119.1"/>
    <property type="molecule type" value="Genomic_DNA"/>
</dbReference>
<keyword evidence="3" id="KW-1185">Reference proteome</keyword>
<dbReference type="InterPro" id="IPR050700">
    <property type="entry name" value="YIM1/Zinc_Alcohol_DH_Fams"/>
</dbReference>
<evidence type="ECO:0000313" key="3">
    <source>
        <dbReference type="Proteomes" id="UP001227192"/>
    </source>
</evidence>
<dbReference type="InterPro" id="IPR036291">
    <property type="entry name" value="NAD(P)-bd_dom_sf"/>
</dbReference>